<dbReference type="Proteomes" id="UP000095751">
    <property type="component" value="Unassembled WGS sequence"/>
</dbReference>
<feature type="compositionally biased region" description="Polar residues" evidence="10">
    <location>
        <begin position="729"/>
        <end position="744"/>
    </location>
</feature>
<name>A0A1E7F907_9STRA</name>
<sequence length="757" mass="81485">MSHPYRNNSNRSYRYLPIWSAVATTFLLCLLQVGNVVATTTTSDTATVNINNNVETTTGGGVVSLKLTPRHVEMDRRRRERNLIAVEDDDHVKKEEEEEASSSIRRREEAMQVGALFEGYGTHYVDLWCGSPPQRQTVIVDTGSGITAFPCSGCQDCGVPTYHIDKLFIEKDSSTFETATCTSNSGCALDRSSCQGNTCKVSMAYAEGSRWNAYEGIDRCYVAGPHEIPLVTSQGSTLEGDDLNPRHAADLAFDMAFGCQTVVTGLFKTQLADGIMGMSNQLSTYWGQMFKAGKMGSDRQFALCFSRPPNPTAEGTEAGALTLGGCDTRLHLSPMVFTPAASSGRASFFSVKIRRMMLRKGEFGESSLSNNNNPNKGVTVLNLSESVLNKGGIIVDSGTTDTYWNSGISTEFQSVFTELAGIPHSNKAMKLSDEEFKSLPTILFQLYSDDDANSHISDVFHTAGLAGSLDKEHKSDVILAIPPSHYMEYNPDSEKYTSRFYPTERSGSVLGANAMMGHDVLFDIDNNRIGWAESDCDYTSTVKENGYEFDITGELKDVETAGAGGGGGGGSSSKTDAPTPTGCEALMSGAKCQKEEGCKWGFGKCTKDSSVPAAETSSPTSFPTDGPTQLGSEIDGETDTKEPANGEGAAAEIRNILEGNGAIAILVVFALSTLCCIYCLWCRRDNGGGAKYSRASLDPATIEMTNGNGNMMPIDNHIDSFSDEHEESNGSNGSIASGRSNTSSKFRDEPEFDGDFA</sequence>
<evidence type="ECO:0000256" key="5">
    <source>
        <dbReference type="ARBA" id="ARBA00022729"/>
    </source>
</evidence>
<evidence type="ECO:0000259" key="12">
    <source>
        <dbReference type="PROSITE" id="PS51767"/>
    </source>
</evidence>
<dbReference type="GO" id="GO:0004190">
    <property type="term" value="F:aspartic-type endopeptidase activity"/>
    <property type="evidence" value="ECO:0007669"/>
    <property type="project" value="InterPro"/>
</dbReference>
<dbReference type="Pfam" id="PF14543">
    <property type="entry name" value="TAXi_N"/>
    <property type="match status" value="1"/>
</dbReference>
<organism evidence="13 14">
    <name type="scientific">Fragilariopsis cylindrus CCMP1102</name>
    <dbReference type="NCBI Taxonomy" id="635003"/>
    <lineage>
        <taxon>Eukaryota</taxon>
        <taxon>Sar</taxon>
        <taxon>Stramenopiles</taxon>
        <taxon>Ochrophyta</taxon>
        <taxon>Bacillariophyta</taxon>
        <taxon>Bacillariophyceae</taxon>
        <taxon>Bacillariophycidae</taxon>
        <taxon>Bacillariales</taxon>
        <taxon>Bacillariaceae</taxon>
        <taxon>Fragilariopsis</taxon>
    </lineage>
</organism>
<evidence type="ECO:0000256" key="8">
    <source>
        <dbReference type="ARBA" id="ARBA00023136"/>
    </source>
</evidence>
<keyword evidence="7 11" id="KW-1133">Transmembrane helix</keyword>
<dbReference type="EMBL" id="KV784360">
    <property type="protein sequence ID" value="OEU14658.1"/>
    <property type="molecule type" value="Genomic_DNA"/>
</dbReference>
<dbReference type="InterPro" id="IPR001461">
    <property type="entry name" value="Aspartic_peptidase_A1"/>
</dbReference>
<keyword evidence="4 11" id="KW-0812">Transmembrane</keyword>
<feature type="active site" evidence="9">
    <location>
        <position position="396"/>
    </location>
</feature>
<evidence type="ECO:0000313" key="14">
    <source>
        <dbReference type="Proteomes" id="UP000095751"/>
    </source>
</evidence>
<dbReference type="GO" id="GO:0006508">
    <property type="term" value="P:proteolysis"/>
    <property type="evidence" value="ECO:0007669"/>
    <property type="project" value="UniProtKB-KW"/>
</dbReference>
<dbReference type="InterPro" id="IPR032861">
    <property type="entry name" value="TAXi_N"/>
</dbReference>
<feature type="region of interest" description="Disordered" evidence="10">
    <location>
        <begin position="558"/>
        <end position="579"/>
    </location>
</feature>
<dbReference type="OrthoDB" id="2747330at2759"/>
<dbReference type="PROSITE" id="PS51767">
    <property type="entry name" value="PEPTIDASE_A1"/>
    <property type="match status" value="1"/>
</dbReference>
<feature type="domain" description="Peptidase A1" evidence="12">
    <location>
        <begin position="123"/>
        <end position="532"/>
    </location>
</feature>
<dbReference type="SUPFAM" id="SSF50630">
    <property type="entry name" value="Acid proteases"/>
    <property type="match status" value="1"/>
</dbReference>
<dbReference type="InterPro" id="IPR033121">
    <property type="entry name" value="PEPTIDASE_A1"/>
</dbReference>
<comment type="similarity">
    <text evidence="2">Belongs to the peptidase A1 family.</text>
</comment>
<evidence type="ECO:0000256" key="7">
    <source>
        <dbReference type="ARBA" id="ARBA00022989"/>
    </source>
</evidence>
<dbReference type="InParanoid" id="A0A1E7F907"/>
<reference evidence="13 14" key="1">
    <citation type="submission" date="2016-09" db="EMBL/GenBank/DDBJ databases">
        <title>Extensive genetic diversity and differential bi-allelic expression allows diatom success in the polar Southern Ocean.</title>
        <authorList>
            <consortium name="DOE Joint Genome Institute"/>
            <person name="Mock T."/>
            <person name="Otillar R.P."/>
            <person name="Strauss J."/>
            <person name="Dupont C."/>
            <person name="Frickenhaus S."/>
            <person name="Maumus F."/>
            <person name="Mcmullan M."/>
            <person name="Sanges R."/>
            <person name="Schmutz J."/>
            <person name="Toseland A."/>
            <person name="Valas R."/>
            <person name="Veluchamy A."/>
            <person name="Ward B.J."/>
            <person name="Allen A."/>
            <person name="Barry K."/>
            <person name="Falciatore A."/>
            <person name="Ferrante M."/>
            <person name="Fortunato A.E."/>
            <person name="Gloeckner G."/>
            <person name="Gruber A."/>
            <person name="Hipkin R."/>
            <person name="Janech M."/>
            <person name="Kroth P."/>
            <person name="Leese F."/>
            <person name="Lindquist E."/>
            <person name="Lyon B.R."/>
            <person name="Martin J."/>
            <person name="Mayer C."/>
            <person name="Parker M."/>
            <person name="Quesneville H."/>
            <person name="Raymond J."/>
            <person name="Uhlig C."/>
            <person name="Valentin K.U."/>
            <person name="Worden A.Z."/>
            <person name="Armbrust E.V."/>
            <person name="Bowler C."/>
            <person name="Green B."/>
            <person name="Moulton V."/>
            <person name="Van Oosterhout C."/>
            <person name="Grigoriev I."/>
        </authorList>
    </citation>
    <scope>NUCLEOTIDE SEQUENCE [LARGE SCALE GENOMIC DNA]</scope>
    <source>
        <strain evidence="13 14">CCMP1102</strain>
    </source>
</reference>
<evidence type="ECO:0000256" key="3">
    <source>
        <dbReference type="ARBA" id="ARBA00022670"/>
    </source>
</evidence>
<feature type="transmembrane region" description="Helical" evidence="11">
    <location>
        <begin position="661"/>
        <end position="681"/>
    </location>
</feature>
<keyword evidence="3 13" id="KW-0645">Protease</keyword>
<feature type="region of interest" description="Disordered" evidence="10">
    <location>
        <begin position="610"/>
        <end position="646"/>
    </location>
</feature>
<protein>
    <submittedName>
        <fullName evidence="13">Acid protease</fullName>
    </submittedName>
</protein>
<dbReference type="AlphaFoldDB" id="A0A1E7F907"/>
<evidence type="ECO:0000256" key="9">
    <source>
        <dbReference type="PIRSR" id="PIRSR601461-1"/>
    </source>
</evidence>
<evidence type="ECO:0000256" key="6">
    <source>
        <dbReference type="ARBA" id="ARBA00022801"/>
    </source>
</evidence>
<proteinExistence type="inferred from homology"/>
<keyword evidence="14" id="KW-1185">Reference proteome</keyword>
<dbReference type="PANTHER" id="PTHR13683:SF375">
    <property type="entry name" value="PEPTIDASE A1 DOMAIN-CONTAINING PROTEIN"/>
    <property type="match status" value="1"/>
</dbReference>
<evidence type="ECO:0000256" key="1">
    <source>
        <dbReference type="ARBA" id="ARBA00004370"/>
    </source>
</evidence>
<gene>
    <name evidence="13" type="ORF">FRACYDRAFT_262041</name>
</gene>
<keyword evidence="6" id="KW-0378">Hydrolase</keyword>
<keyword evidence="8 11" id="KW-0472">Membrane</keyword>
<dbReference type="KEGG" id="fcy:FRACYDRAFT_262041"/>
<evidence type="ECO:0000256" key="11">
    <source>
        <dbReference type="SAM" id="Phobius"/>
    </source>
</evidence>
<feature type="active site" evidence="9">
    <location>
        <position position="141"/>
    </location>
</feature>
<keyword evidence="5" id="KW-0732">Signal</keyword>
<evidence type="ECO:0000256" key="4">
    <source>
        <dbReference type="ARBA" id="ARBA00022692"/>
    </source>
</evidence>
<feature type="compositionally biased region" description="Polar residues" evidence="10">
    <location>
        <begin position="615"/>
        <end position="631"/>
    </location>
</feature>
<feature type="compositionally biased region" description="Gly residues" evidence="10">
    <location>
        <begin position="562"/>
        <end position="571"/>
    </location>
</feature>
<evidence type="ECO:0000256" key="2">
    <source>
        <dbReference type="ARBA" id="ARBA00007447"/>
    </source>
</evidence>
<dbReference type="InterPro" id="IPR021109">
    <property type="entry name" value="Peptidase_aspartic_dom_sf"/>
</dbReference>
<comment type="subcellular location">
    <subcellularLocation>
        <location evidence="1">Membrane</location>
    </subcellularLocation>
</comment>
<accession>A0A1E7F907</accession>
<dbReference type="PANTHER" id="PTHR13683">
    <property type="entry name" value="ASPARTYL PROTEASES"/>
    <property type="match status" value="1"/>
</dbReference>
<dbReference type="FunFam" id="2.40.70.10:FF:000225">
    <property type="entry name" value="Predicted protein"/>
    <property type="match status" value="1"/>
</dbReference>
<evidence type="ECO:0000256" key="10">
    <source>
        <dbReference type="SAM" id="MobiDB-lite"/>
    </source>
</evidence>
<dbReference type="Gene3D" id="2.40.70.10">
    <property type="entry name" value="Acid Proteases"/>
    <property type="match status" value="2"/>
</dbReference>
<feature type="region of interest" description="Disordered" evidence="10">
    <location>
        <begin position="716"/>
        <end position="757"/>
    </location>
</feature>
<dbReference type="GO" id="GO:0016020">
    <property type="term" value="C:membrane"/>
    <property type="evidence" value="ECO:0007669"/>
    <property type="project" value="UniProtKB-SubCell"/>
</dbReference>
<evidence type="ECO:0000313" key="13">
    <source>
        <dbReference type="EMBL" id="OEU14658.1"/>
    </source>
</evidence>